<accession>A0A670HNR7</accession>
<evidence type="ECO:0000256" key="3">
    <source>
        <dbReference type="ARBA" id="ARBA00034460"/>
    </source>
</evidence>
<dbReference type="PROSITE" id="PS50188">
    <property type="entry name" value="B302_SPRY"/>
    <property type="match status" value="1"/>
</dbReference>
<name>A0A670HNR7_PODMU</name>
<dbReference type="PRINTS" id="PR01407">
    <property type="entry name" value="BUTYPHLNCDUF"/>
</dbReference>
<feature type="domain" description="B30.2/SPRY" evidence="5">
    <location>
        <begin position="105"/>
        <end position="294"/>
    </location>
</feature>
<dbReference type="OMA" id="DAMIFRQ"/>
<keyword evidence="7" id="KW-1185">Reference proteome</keyword>
<dbReference type="InterPro" id="IPR013320">
    <property type="entry name" value="ConA-like_dom_sf"/>
</dbReference>
<comment type="function">
    <text evidence="3">Neurotoxin that produces dose-dependent hypolocomotion and hyperalgesia in mice. May directly act on the central nervous system, as it is 6500-fold more potent when administered intracerebroventricularly than intraperitoneal.</text>
</comment>
<evidence type="ECO:0000259" key="5">
    <source>
        <dbReference type="PROSITE" id="PS50188"/>
    </source>
</evidence>
<evidence type="ECO:0000256" key="4">
    <source>
        <dbReference type="SAM" id="Coils"/>
    </source>
</evidence>
<reference evidence="6" key="2">
    <citation type="submission" date="2025-08" db="UniProtKB">
        <authorList>
            <consortium name="Ensembl"/>
        </authorList>
    </citation>
    <scope>IDENTIFICATION</scope>
</reference>
<evidence type="ECO:0000256" key="1">
    <source>
        <dbReference type="ARBA" id="ARBA00009651"/>
    </source>
</evidence>
<dbReference type="InterPro" id="IPR050143">
    <property type="entry name" value="TRIM/RBCC"/>
</dbReference>
<dbReference type="FunFam" id="2.60.120.920:FF:000004">
    <property type="entry name" value="Butyrophilin subfamily 1 member A1"/>
    <property type="match status" value="1"/>
</dbReference>
<feature type="coiled-coil region" evidence="4">
    <location>
        <begin position="5"/>
        <end position="54"/>
    </location>
</feature>
<dbReference type="SMART" id="SM00449">
    <property type="entry name" value="SPRY"/>
    <property type="match status" value="1"/>
</dbReference>
<dbReference type="AlphaFoldDB" id="A0A670HNR7"/>
<proteinExistence type="inferred from homology"/>
<dbReference type="SMART" id="SM00589">
    <property type="entry name" value="PRY"/>
    <property type="match status" value="1"/>
</dbReference>
<dbReference type="InterPro" id="IPR003879">
    <property type="entry name" value="Butyrophylin_SPRY"/>
</dbReference>
<sequence>MQKAEEKFRELHQFLLNQIKEVEKEIAGRRDEHRARLSRKLSSLERIIQEMEEKSQQPASELLQDVGSTLQRCERTERLENQLAFPPELKEEASRFCDMNLRLEEVLKEFKDAMIFRQQFQKANVTLDPDTAHSCLILSKDGKSVRLADRKRVVPNNPERFNNWPSVLGREEFTADRLFWEVTVGSEGEWAVGVARKSIGRKGRFPFSPEGGLWALEKMGNGYWAWNPPYNTPLSLREKPRRIRVTLDYEGGRVSFSDADSGAELYTFSGASFSGETLLPFFRLWGNETHLRIS</sequence>
<dbReference type="InterPro" id="IPR001870">
    <property type="entry name" value="B30.2/SPRY"/>
</dbReference>
<evidence type="ECO:0000256" key="2">
    <source>
        <dbReference type="ARBA" id="ARBA00022699"/>
    </source>
</evidence>
<dbReference type="Pfam" id="PF00622">
    <property type="entry name" value="SPRY"/>
    <property type="match status" value="1"/>
</dbReference>
<evidence type="ECO:0000313" key="7">
    <source>
        <dbReference type="Proteomes" id="UP000472272"/>
    </source>
</evidence>
<keyword evidence="2" id="KW-0528">Neurotoxin</keyword>
<keyword evidence="2" id="KW-0800">Toxin</keyword>
<protein>
    <recommendedName>
        <fullName evidence="5">B30.2/SPRY domain-containing protein</fullName>
    </recommendedName>
</protein>
<dbReference type="InterPro" id="IPR003877">
    <property type="entry name" value="SPRY_dom"/>
</dbReference>
<evidence type="ECO:0000313" key="6">
    <source>
        <dbReference type="Ensembl" id="ENSPMRP00000000662.1"/>
    </source>
</evidence>
<organism evidence="6 7">
    <name type="scientific">Podarcis muralis</name>
    <name type="common">Wall lizard</name>
    <name type="synonym">Lacerta muralis</name>
    <dbReference type="NCBI Taxonomy" id="64176"/>
    <lineage>
        <taxon>Eukaryota</taxon>
        <taxon>Metazoa</taxon>
        <taxon>Chordata</taxon>
        <taxon>Craniata</taxon>
        <taxon>Vertebrata</taxon>
        <taxon>Euteleostomi</taxon>
        <taxon>Lepidosauria</taxon>
        <taxon>Squamata</taxon>
        <taxon>Bifurcata</taxon>
        <taxon>Unidentata</taxon>
        <taxon>Episquamata</taxon>
        <taxon>Laterata</taxon>
        <taxon>Lacertibaenia</taxon>
        <taxon>Lacertidae</taxon>
        <taxon>Podarcis</taxon>
    </lineage>
</organism>
<dbReference type="SUPFAM" id="SSF49899">
    <property type="entry name" value="Concanavalin A-like lectins/glucanases"/>
    <property type="match status" value="1"/>
</dbReference>
<reference evidence="6" key="3">
    <citation type="submission" date="2025-09" db="UniProtKB">
        <authorList>
            <consortium name="Ensembl"/>
        </authorList>
    </citation>
    <scope>IDENTIFICATION</scope>
</reference>
<dbReference type="Ensembl" id="ENSPMRT00000000695.1">
    <property type="protein sequence ID" value="ENSPMRP00000000662.1"/>
    <property type="gene ID" value="ENSPMRG00000000504.1"/>
</dbReference>
<dbReference type="PANTHER" id="PTHR24103">
    <property type="entry name" value="E3 UBIQUITIN-PROTEIN LIGASE TRIM"/>
    <property type="match status" value="1"/>
</dbReference>
<dbReference type="GeneTree" id="ENSGT01030000234669"/>
<dbReference type="Proteomes" id="UP000472272">
    <property type="component" value="Chromosome 2"/>
</dbReference>
<comment type="similarity">
    <text evidence="1">Belongs to the ohanin/vespryn family.</text>
</comment>
<dbReference type="CDD" id="cd12888">
    <property type="entry name" value="SPRY_PRY_TRIM7_like"/>
    <property type="match status" value="1"/>
</dbReference>
<dbReference type="Pfam" id="PF13765">
    <property type="entry name" value="PRY"/>
    <property type="match status" value="1"/>
</dbReference>
<keyword evidence="4" id="KW-0175">Coiled coil</keyword>
<reference evidence="6 7" key="1">
    <citation type="journal article" date="2019" name="Proc. Natl. Acad. Sci. U.S.A.">
        <title>Regulatory changes in pterin and carotenoid genes underlie balanced color polymorphisms in the wall lizard.</title>
        <authorList>
            <person name="Andrade P."/>
            <person name="Pinho C."/>
            <person name="Perez I de Lanuza G."/>
            <person name="Afonso S."/>
            <person name="Brejcha J."/>
            <person name="Rubin C.J."/>
            <person name="Wallerman O."/>
            <person name="Pereira P."/>
            <person name="Sabatino S.J."/>
            <person name="Bellati A."/>
            <person name="Pellitteri-Rosa D."/>
            <person name="Bosakova Z."/>
            <person name="Bunikis I."/>
            <person name="Carretero M.A."/>
            <person name="Feiner N."/>
            <person name="Marsik P."/>
            <person name="Pauperio F."/>
            <person name="Salvi D."/>
            <person name="Soler L."/>
            <person name="While G.M."/>
            <person name="Uller T."/>
            <person name="Font E."/>
            <person name="Andersson L."/>
            <person name="Carneiro M."/>
        </authorList>
    </citation>
    <scope>NUCLEOTIDE SEQUENCE</scope>
</reference>
<dbReference type="Gene3D" id="2.60.120.920">
    <property type="match status" value="1"/>
</dbReference>
<dbReference type="InterPro" id="IPR043136">
    <property type="entry name" value="B30.2/SPRY_sf"/>
</dbReference>
<dbReference type="InterPro" id="IPR006574">
    <property type="entry name" value="PRY"/>
</dbReference>